<keyword evidence="2" id="KW-1185">Reference proteome</keyword>
<dbReference type="PANTHER" id="PTHR14136:SF17">
    <property type="entry name" value="BTB_POZ DOMAIN-CONTAINING PROTEIN KCTD9"/>
    <property type="match status" value="1"/>
</dbReference>
<gene>
    <name evidence="1" type="ORF">BLA17378_00801</name>
</gene>
<dbReference type="Proteomes" id="UP000494120">
    <property type="component" value="Unassembled WGS sequence"/>
</dbReference>
<sequence>MGWVKLIDEKIIENSRSVNMRDEIKRQLRWDEKLSQSTNQEIALAVKRHSALPSSPFDRTEDGLADFRGFPLKVQLSRMAISDVDFSHSICLLAGALNNCSVMRSRFSGAKFDGRFFGVLFEDCDFERVSLKNAALGSASFLNCNFSGANMIDVMARGAFFAKCSFDRANMKKAVLLACTFNECTFDGTEFHNGSLVGCKFIGNRPSDDQLGNTMI</sequence>
<dbReference type="SUPFAM" id="SSF141571">
    <property type="entry name" value="Pentapeptide repeat-like"/>
    <property type="match status" value="1"/>
</dbReference>
<evidence type="ECO:0000313" key="1">
    <source>
        <dbReference type="EMBL" id="VWC51042.1"/>
    </source>
</evidence>
<dbReference type="EMBL" id="CABVQG010000002">
    <property type="protein sequence ID" value="VWC51042.1"/>
    <property type="molecule type" value="Genomic_DNA"/>
</dbReference>
<dbReference type="InterPro" id="IPR051082">
    <property type="entry name" value="Pentapeptide-BTB/POZ_domain"/>
</dbReference>
<accession>A0ABY6XJW5</accession>
<dbReference type="PANTHER" id="PTHR14136">
    <property type="entry name" value="BTB_POZ DOMAIN-CONTAINING PROTEIN KCTD9"/>
    <property type="match status" value="1"/>
</dbReference>
<dbReference type="InterPro" id="IPR001646">
    <property type="entry name" value="5peptide_repeat"/>
</dbReference>
<proteinExistence type="predicted"/>
<organism evidence="1 2">
    <name type="scientific">Burkholderia aenigmatica</name>
    <dbReference type="NCBI Taxonomy" id="2015348"/>
    <lineage>
        <taxon>Bacteria</taxon>
        <taxon>Pseudomonadati</taxon>
        <taxon>Pseudomonadota</taxon>
        <taxon>Betaproteobacteria</taxon>
        <taxon>Burkholderiales</taxon>
        <taxon>Burkholderiaceae</taxon>
        <taxon>Burkholderia</taxon>
        <taxon>Burkholderia cepacia complex</taxon>
    </lineage>
</organism>
<protein>
    <recommendedName>
        <fullName evidence="3">Pentapeptide repeat-containing protein</fullName>
    </recommendedName>
</protein>
<reference evidence="1 2" key="1">
    <citation type="submission" date="2019-09" db="EMBL/GenBank/DDBJ databases">
        <authorList>
            <person name="Depoorter E."/>
        </authorList>
    </citation>
    <scope>NUCLEOTIDE SEQUENCE [LARGE SCALE GENOMIC DNA]</scope>
    <source>
        <strain evidence="1 2">R-17378</strain>
    </source>
</reference>
<dbReference type="Pfam" id="PF13599">
    <property type="entry name" value="Pentapeptide_4"/>
    <property type="match status" value="1"/>
</dbReference>
<evidence type="ECO:0000313" key="2">
    <source>
        <dbReference type="Proteomes" id="UP000494120"/>
    </source>
</evidence>
<name>A0ABY6XJW5_9BURK</name>
<evidence type="ECO:0008006" key="3">
    <source>
        <dbReference type="Google" id="ProtNLM"/>
    </source>
</evidence>
<comment type="caution">
    <text evidence="1">The sequence shown here is derived from an EMBL/GenBank/DDBJ whole genome shotgun (WGS) entry which is preliminary data.</text>
</comment>
<dbReference type="Gene3D" id="2.160.20.80">
    <property type="entry name" value="E3 ubiquitin-protein ligase SopA"/>
    <property type="match status" value="1"/>
</dbReference>